<feature type="chain" id="PRO_5041898869" description="TIL domain-containing protein" evidence="4">
    <location>
        <begin position="18"/>
        <end position="137"/>
    </location>
</feature>
<gene>
    <name evidence="6" type="ORF">L5515_003320</name>
</gene>
<keyword evidence="3" id="KW-1015">Disulfide bond</keyword>
<dbReference type="Gene3D" id="2.10.25.10">
    <property type="entry name" value="Laminin"/>
    <property type="match status" value="2"/>
</dbReference>
<dbReference type="PANTHER" id="PTHR23259:SF75">
    <property type="entry name" value="SERINE PROTEASE INHIBITOR SWM-1-RELATED"/>
    <property type="match status" value="1"/>
</dbReference>
<protein>
    <recommendedName>
        <fullName evidence="5">TIL domain-containing protein</fullName>
    </recommendedName>
</protein>
<accession>A0AAE9EI26</accession>
<reference evidence="6 7" key="1">
    <citation type="submission" date="2022-04" db="EMBL/GenBank/DDBJ databases">
        <title>Chromosome-level reference genomes for two strains of Caenorhabditis briggsae: an improved platform for comparative genomics.</title>
        <authorList>
            <person name="Stevens L."/>
            <person name="Andersen E."/>
        </authorList>
    </citation>
    <scope>NUCLEOTIDE SEQUENCE [LARGE SCALE GENOMIC DNA]</scope>
    <source>
        <strain evidence="6">VX34</strain>
        <tissue evidence="6">Whole-organism</tissue>
    </source>
</reference>
<evidence type="ECO:0000256" key="1">
    <source>
        <dbReference type="ARBA" id="ARBA00022690"/>
    </source>
</evidence>
<dbReference type="GO" id="GO:0004867">
    <property type="term" value="F:serine-type endopeptidase inhibitor activity"/>
    <property type="evidence" value="ECO:0007669"/>
    <property type="project" value="UniProtKB-KW"/>
</dbReference>
<dbReference type="InterPro" id="IPR051368">
    <property type="entry name" value="SerProtInhib-TIL_Domain"/>
</dbReference>
<evidence type="ECO:0000256" key="2">
    <source>
        <dbReference type="ARBA" id="ARBA00022900"/>
    </source>
</evidence>
<organism evidence="6 7">
    <name type="scientific">Caenorhabditis briggsae</name>
    <dbReference type="NCBI Taxonomy" id="6238"/>
    <lineage>
        <taxon>Eukaryota</taxon>
        <taxon>Metazoa</taxon>
        <taxon>Ecdysozoa</taxon>
        <taxon>Nematoda</taxon>
        <taxon>Chromadorea</taxon>
        <taxon>Rhabditida</taxon>
        <taxon>Rhabditina</taxon>
        <taxon>Rhabditomorpha</taxon>
        <taxon>Rhabditoidea</taxon>
        <taxon>Rhabditidae</taxon>
        <taxon>Peloderinae</taxon>
        <taxon>Caenorhabditis</taxon>
    </lineage>
</organism>
<keyword evidence="1" id="KW-0646">Protease inhibitor</keyword>
<dbReference type="InterPro" id="IPR002919">
    <property type="entry name" value="TIL_dom"/>
</dbReference>
<feature type="domain" description="TIL" evidence="5">
    <location>
        <begin position="22"/>
        <end position="79"/>
    </location>
</feature>
<keyword evidence="4" id="KW-0732">Signal</keyword>
<name>A0AAE9EI26_CAEBR</name>
<dbReference type="CDD" id="cd19941">
    <property type="entry name" value="TIL"/>
    <property type="match status" value="2"/>
</dbReference>
<keyword evidence="7" id="KW-1185">Reference proteome</keyword>
<keyword evidence="2" id="KW-0722">Serine protease inhibitor</keyword>
<feature type="domain" description="TIL" evidence="5">
    <location>
        <begin position="83"/>
        <end position="135"/>
    </location>
</feature>
<evidence type="ECO:0000256" key="4">
    <source>
        <dbReference type="SAM" id="SignalP"/>
    </source>
</evidence>
<dbReference type="InterPro" id="IPR036084">
    <property type="entry name" value="Ser_inhib-like_sf"/>
</dbReference>
<dbReference type="Proteomes" id="UP000829354">
    <property type="component" value="Chromosome III"/>
</dbReference>
<feature type="signal peptide" evidence="4">
    <location>
        <begin position="1"/>
        <end position="17"/>
    </location>
</feature>
<evidence type="ECO:0000313" key="7">
    <source>
        <dbReference type="Proteomes" id="UP000829354"/>
    </source>
</evidence>
<evidence type="ECO:0000313" key="6">
    <source>
        <dbReference type="EMBL" id="UMM21799.1"/>
    </source>
</evidence>
<proteinExistence type="predicted"/>
<evidence type="ECO:0000259" key="5">
    <source>
        <dbReference type="Pfam" id="PF01826"/>
    </source>
</evidence>
<dbReference type="SUPFAM" id="SSF57567">
    <property type="entry name" value="Serine protease inhibitors"/>
    <property type="match status" value="2"/>
</dbReference>
<sequence length="137" mass="15062">MNFLLLLLLPLLAFCAATPSECGPNEIFKSCGSACEPSCSNPNASNQPCPQVCVPNKCQCLPEFVRNESNGKCVRINDCDKKCGENEEFFECGTHCEPTCAQPDPPCIKLCKPNVCQCSKRFVRHENVCIQEANCPK</sequence>
<dbReference type="AlphaFoldDB" id="A0AAE9EI26"/>
<dbReference type="PANTHER" id="PTHR23259">
    <property type="entry name" value="RIDDLE"/>
    <property type="match status" value="1"/>
</dbReference>
<dbReference type="Pfam" id="PF01826">
    <property type="entry name" value="TIL"/>
    <property type="match status" value="2"/>
</dbReference>
<dbReference type="EMBL" id="CP092622">
    <property type="protein sequence ID" value="UMM21799.1"/>
    <property type="molecule type" value="Genomic_DNA"/>
</dbReference>
<evidence type="ECO:0000256" key="3">
    <source>
        <dbReference type="ARBA" id="ARBA00023157"/>
    </source>
</evidence>